<dbReference type="AlphaFoldDB" id="B1F7T4"/>
<reference evidence="2 3" key="1">
    <citation type="submission" date="2008-03" db="EMBL/GenBank/DDBJ databases">
        <title>Sequencing of the draft genome and assembly of Burkholderia ambifaria IOP40-10.</title>
        <authorList>
            <consortium name="US DOE Joint Genome Institute (JGI-PGF)"/>
            <person name="Copeland A."/>
            <person name="Lucas S."/>
            <person name="Lapidus A."/>
            <person name="Glavina del Rio T."/>
            <person name="Dalin E."/>
            <person name="Tice H."/>
            <person name="Bruce D."/>
            <person name="Goodwin L."/>
            <person name="Pitluck S."/>
            <person name="Larimer F."/>
            <person name="Land M.L."/>
            <person name="Hauser L."/>
            <person name="Tiedje J."/>
            <person name="Richardson P."/>
        </authorList>
    </citation>
    <scope>NUCLEOTIDE SEQUENCE [LARGE SCALE GENOMIC DNA]</scope>
    <source>
        <strain evidence="2 3">IOP40-10</strain>
    </source>
</reference>
<protein>
    <submittedName>
        <fullName evidence="2">Putative lipoprotein</fullName>
    </submittedName>
</protein>
<sequence>MPAHQFNRVLWKGMMGSKPYPKPRGVTQRVASRDDD</sequence>
<gene>
    <name evidence="2" type="ORF">BamIOP4010DRAFT_0093</name>
</gene>
<evidence type="ECO:0000313" key="3">
    <source>
        <dbReference type="Proteomes" id="UP000005463"/>
    </source>
</evidence>
<name>B1F7T4_9BURK</name>
<accession>B1F7T4</accession>
<organism evidence="2 3">
    <name type="scientific">Burkholderia ambifaria IOP40-10</name>
    <dbReference type="NCBI Taxonomy" id="396596"/>
    <lineage>
        <taxon>Bacteria</taxon>
        <taxon>Pseudomonadati</taxon>
        <taxon>Pseudomonadota</taxon>
        <taxon>Betaproteobacteria</taxon>
        <taxon>Burkholderiales</taxon>
        <taxon>Burkholderiaceae</taxon>
        <taxon>Burkholderia</taxon>
        <taxon>Burkholderia cepacia complex</taxon>
    </lineage>
</organism>
<evidence type="ECO:0000313" key="2">
    <source>
        <dbReference type="EMBL" id="EDT06341.1"/>
    </source>
</evidence>
<dbReference type="Proteomes" id="UP000005463">
    <property type="component" value="Unassembled WGS sequence"/>
</dbReference>
<proteinExistence type="predicted"/>
<comment type="caution">
    <text evidence="2">The sequence shown here is derived from an EMBL/GenBank/DDBJ whole genome shotgun (WGS) entry which is preliminary data.</text>
</comment>
<dbReference type="EMBL" id="ABLC01000001">
    <property type="protein sequence ID" value="EDT06341.1"/>
    <property type="molecule type" value="Genomic_DNA"/>
</dbReference>
<evidence type="ECO:0000256" key="1">
    <source>
        <dbReference type="SAM" id="MobiDB-lite"/>
    </source>
</evidence>
<dbReference type="PATRIC" id="fig|396596.7.peg.7922"/>
<keyword evidence="2" id="KW-0449">Lipoprotein</keyword>
<feature type="region of interest" description="Disordered" evidence="1">
    <location>
        <begin position="14"/>
        <end position="36"/>
    </location>
</feature>